<evidence type="ECO:0000313" key="3">
    <source>
        <dbReference type="EMBL" id="MCW3807639.1"/>
    </source>
</evidence>
<protein>
    <submittedName>
        <fullName evidence="3">M56 family metallopeptidase</fullName>
    </submittedName>
</protein>
<dbReference type="RefSeq" id="WP_301202077.1">
    <property type="nucleotide sequence ID" value="NZ_JAPDPI010000053.1"/>
</dbReference>
<dbReference type="EMBL" id="JAPDPI010000053">
    <property type="protein sequence ID" value="MCW3807639.1"/>
    <property type="molecule type" value="Genomic_DNA"/>
</dbReference>
<dbReference type="InterPro" id="IPR008756">
    <property type="entry name" value="Peptidase_M56"/>
</dbReference>
<feature type="transmembrane region" description="Helical" evidence="1">
    <location>
        <begin position="6"/>
        <end position="25"/>
    </location>
</feature>
<keyword evidence="1" id="KW-1133">Transmembrane helix</keyword>
<dbReference type="CDD" id="cd07341">
    <property type="entry name" value="M56_BlaR1_MecR1_like"/>
    <property type="match status" value="1"/>
</dbReference>
<accession>A0AAE3SLM6</accession>
<organism evidence="3 4">
    <name type="scientific">Plebeiibacterium marinum</name>
    <dbReference type="NCBI Taxonomy" id="2992111"/>
    <lineage>
        <taxon>Bacteria</taxon>
        <taxon>Pseudomonadati</taxon>
        <taxon>Bacteroidota</taxon>
        <taxon>Bacteroidia</taxon>
        <taxon>Marinilabiliales</taxon>
        <taxon>Marinilabiliaceae</taxon>
        <taxon>Plebeiibacterium</taxon>
    </lineage>
</organism>
<comment type="caution">
    <text evidence="3">The sequence shown here is derived from an EMBL/GenBank/DDBJ whole genome shotgun (WGS) entry which is preliminary data.</text>
</comment>
<keyword evidence="4" id="KW-1185">Reference proteome</keyword>
<evidence type="ECO:0000259" key="2">
    <source>
        <dbReference type="Pfam" id="PF05569"/>
    </source>
</evidence>
<keyword evidence="1" id="KW-0472">Membrane</keyword>
<evidence type="ECO:0000313" key="4">
    <source>
        <dbReference type="Proteomes" id="UP001207408"/>
    </source>
</evidence>
<reference evidence="3" key="1">
    <citation type="submission" date="2022-10" db="EMBL/GenBank/DDBJ databases">
        <authorList>
            <person name="Yu W.X."/>
        </authorList>
    </citation>
    <scope>NUCLEOTIDE SEQUENCE</scope>
    <source>
        <strain evidence="3">D04</strain>
    </source>
</reference>
<proteinExistence type="predicted"/>
<keyword evidence="1" id="KW-0812">Transmembrane</keyword>
<dbReference type="Pfam" id="PF05569">
    <property type="entry name" value="Peptidase_M56"/>
    <property type="match status" value="1"/>
</dbReference>
<dbReference type="AlphaFoldDB" id="A0AAE3SLM6"/>
<dbReference type="PANTHER" id="PTHR34978">
    <property type="entry name" value="POSSIBLE SENSOR-TRANSDUCER PROTEIN BLAR"/>
    <property type="match status" value="1"/>
</dbReference>
<dbReference type="Proteomes" id="UP001207408">
    <property type="component" value="Unassembled WGS sequence"/>
</dbReference>
<gene>
    <name evidence="3" type="ORF">OM074_18575</name>
</gene>
<name>A0AAE3SLM6_9BACT</name>
<sequence>MAKFLIYLFESGLCLTLFYLGYVIFFRKETYFTFNRIYLIGAMVLSLMMPLSSVSIESIRSNVLSETIIRVGHFRNYYEELILLTDPDYSVSHEENKASATIVGDQNKSGFRQIQDKSSYNLVKILFYIYLIGLLFFILRLVVHIFQLAHLVHKNKAIKEKAYTLVLLSDEVPSFSFLRWIFINKEALTNSEFEQVLEHEKIHVKQKHTVDLLLAHIIIAFQWFNPLTWRIQKSIKSCHEYIADRHVLNNGHKLFDYQSLLLSQLISIRSVELVNNFNLLSIKKRIAMMNKIKSGRIAKLKAIIVLPLLAVAFLFFANMTKGKLMPENVNPEIKVSDNLNGTIDLPSAKEVKPYDEDFILCRIKIEDKQLFVDGVKKDFNQLDQVLNSVKANADQKKLYKMTTLLIVDKAVKMEFVDKVRMALRNIDLLKIGYVVNPIGNDFEGKEVALFALLPPKDAIWVDEDKIDFLYTITDADASNIEKVKSDLGNYIKGHKKYVMLYKYDNNTLYNDYMKTMDAVWSTVIGLRKEYVFFKNQNYNELTKEEEAEVRKRYPITLTFKNIDVDEVEKKGRSIRYF</sequence>
<feature type="transmembrane region" description="Helical" evidence="1">
    <location>
        <begin position="298"/>
        <end position="317"/>
    </location>
</feature>
<evidence type="ECO:0000256" key="1">
    <source>
        <dbReference type="SAM" id="Phobius"/>
    </source>
</evidence>
<feature type="transmembrane region" description="Helical" evidence="1">
    <location>
        <begin position="37"/>
        <end position="56"/>
    </location>
</feature>
<dbReference type="PANTHER" id="PTHR34978:SF3">
    <property type="entry name" value="SLR0241 PROTEIN"/>
    <property type="match status" value="1"/>
</dbReference>
<feature type="transmembrane region" description="Helical" evidence="1">
    <location>
        <begin position="125"/>
        <end position="146"/>
    </location>
</feature>
<dbReference type="InterPro" id="IPR052173">
    <property type="entry name" value="Beta-lactam_resp_regulator"/>
</dbReference>
<feature type="domain" description="Peptidase M56" evidence="2">
    <location>
        <begin position="98"/>
        <end position="288"/>
    </location>
</feature>